<keyword evidence="1" id="KW-0812">Transmembrane</keyword>
<keyword evidence="1" id="KW-0472">Membrane</keyword>
<sequence length="416" mass="44976">MKEPGKNKLDQLFREGLSNAEDKYAYRESDWSAMEELLDEDGKKKPVGLWVRWISGIAALLFLAFGWYLVSEKNKPQQQNYAANGRVKKPATVAQNIPDQTGQQQTRAEQANAGSTKKLGLTKAGELVVSAINQSVARRGQAVAKEIKESGFNPSVVGDSLTAPLRQASEIASIEIKPDDLNMPALTNTGINDTVVQLKGSTKAIIKSKVAKDHSGAVPAFALAFTGSPDLNSASAFKDVQLGKNVSVMLTMQVNKWVFSTGAGYAVKNYGLGPGKYNAPLMPASWAQSSVAADCKVLDIPLNVSYQVFSKGRNAINLGTGLSSYFMLREHYDFGTVSNSYGTYQATYDISNKNKHILGILNLNATYQRQLNPKLGLLVQPYYKLPLTGIGNGKVDLQSAGVALGFSWNISSAKPK</sequence>
<feature type="transmembrane region" description="Helical" evidence="1">
    <location>
        <begin position="50"/>
        <end position="70"/>
    </location>
</feature>
<comment type="caution">
    <text evidence="2">The sequence shown here is derived from an EMBL/GenBank/DDBJ whole genome shotgun (WGS) entry which is preliminary data.</text>
</comment>
<protein>
    <recommendedName>
        <fullName evidence="4">Outer membrane protein beta-barrel domain-containing protein</fullName>
    </recommendedName>
</protein>
<evidence type="ECO:0008006" key="4">
    <source>
        <dbReference type="Google" id="ProtNLM"/>
    </source>
</evidence>
<evidence type="ECO:0000313" key="2">
    <source>
        <dbReference type="EMBL" id="MCJ8210991.1"/>
    </source>
</evidence>
<dbReference type="EMBL" id="JALJEJ010000007">
    <property type="protein sequence ID" value="MCJ8210991.1"/>
    <property type="molecule type" value="Genomic_DNA"/>
</dbReference>
<dbReference type="Proteomes" id="UP001139450">
    <property type="component" value="Unassembled WGS sequence"/>
</dbReference>
<dbReference type="RefSeq" id="WP_245131146.1">
    <property type="nucleotide sequence ID" value="NZ_JALJEJ010000007.1"/>
</dbReference>
<gene>
    <name evidence="2" type="ORF">MUY27_14830</name>
</gene>
<accession>A0A9X2BA15</accession>
<proteinExistence type="predicted"/>
<evidence type="ECO:0000313" key="3">
    <source>
        <dbReference type="Proteomes" id="UP001139450"/>
    </source>
</evidence>
<organism evidence="2 3">
    <name type="scientific">Mucilaginibacter straminoryzae</name>
    <dbReference type="NCBI Taxonomy" id="2932774"/>
    <lineage>
        <taxon>Bacteria</taxon>
        <taxon>Pseudomonadati</taxon>
        <taxon>Bacteroidota</taxon>
        <taxon>Sphingobacteriia</taxon>
        <taxon>Sphingobacteriales</taxon>
        <taxon>Sphingobacteriaceae</taxon>
        <taxon>Mucilaginibacter</taxon>
    </lineage>
</organism>
<reference evidence="2" key="1">
    <citation type="submission" date="2022-04" db="EMBL/GenBank/DDBJ databases">
        <title>Mucilaginibacter sp. RS28 isolated from freshwater.</title>
        <authorList>
            <person name="Ko S.-R."/>
        </authorList>
    </citation>
    <scope>NUCLEOTIDE SEQUENCE</scope>
    <source>
        <strain evidence="2">RS28</strain>
    </source>
</reference>
<dbReference type="AlphaFoldDB" id="A0A9X2BA15"/>
<name>A0A9X2BA15_9SPHI</name>
<evidence type="ECO:0000256" key="1">
    <source>
        <dbReference type="SAM" id="Phobius"/>
    </source>
</evidence>
<keyword evidence="1" id="KW-1133">Transmembrane helix</keyword>
<keyword evidence="3" id="KW-1185">Reference proteome</keyword>